<proteinExistence type="inferred from homology"/>
<reference evidence="8" key="1">
    <citation type="submission" date="2021-03" db="EMBL/GenBank/DDBJ databases">
        <title>Chromosome level genome of the anhydrobiotic midge Polypedilum vanderplanki.</title>
        <authorList>
            <person name="Yoshida Y."/>
            <person name="Kikawada T."/>
            <person name="Gusev O."/>
        </authorList>
    </citation>
    <scope>NUCLEOTIDE SEQUENCE</scope>
    <source>
        <strain evidence="8">NIAS01</strain>
        <tissue evidence="8">Whole body or cell culture</tissue>
    </source>
</reference>
<evidence type="ECO:0000256" key="5">
    <source>
        <dbReference type="ARBA" id="ARBA00023329"/>
    </source>
</evidence>
<comment type="subcellular location">
    <subcellularLocation>
        <location evidence="1 6">Cytoplasmic vesicle membrane</location>
        <topology evidence="1 6">Peripheral membrane protein</topology>
        <orientation evidence="1 6">Cytoplasmic side</orientation>
    </subcellularLocation>
    <subcellularLocation>
        <location evidence="6">Membrane</location>
        <location evidence="6">Coated pit</location>
        <topology evidence="6">Peripheral membrane protein</topology>
        <orientation evidence="6">Cytoplasmic side</orientation>
    </subcellularLocation>
    <text evidence="6">Cytoplasmic face of coated pits and vesicles.</text>
</comment>
<dbReference type="EMBL" id="JADBJN010000004">
    <property type="protein sequence ID" value="KAG5668471.1"/>
    <property type="molecule type" value="Genomic_DNA"/>
</dbReference>
<dbReference type="OrthoDB" id="5512at2759"/>
<evidence type="ECO:0000313" key="9">
    <source>
        <dbReference type="Proteomes" id="UP001107558"/>
    </source>
</evidence>
<dbReference type="PROSITE" id="PS00581">
    <property type="entry name" value="CLATHRIN_LIGHT_CHN_2"/>
    <property type="match status" value="1"/>
</dbReference>
<dbReference type="Pfam" id="PF01086">
    <property type="entry name" value="Clathrin_lg_ch"/>
    <property type="match status" value="1"/>
</dbReference>
<evidence type="ECO:0000313" key="8">
    <source>
        <dbReference type="EMBL" id="KAG5668471.1"/>
    </source>
</evidence>
<dbReference type="GO" id="GO:0099631">
    <property type="term" value="C:postsynaptic endocytic zone cytoplasmic component"/>
    <property type="evidence" value="ECO:0007669"/>
    <property type="project" value="TreeGrafter"/>
</dbReference>
<dbReference type="GO" id="GO:0072583">
    <property type="term" value="P:clathrin-dependent endocytosis"/>
    <property type="evidence" value="ECO:0007669"/>
    <property type="project" value="TreeGrafter"/>
</dbReference>
<keyword evidence="9" id="KW-1185">Reference proteome</keyword>
<name>A0A9J6BFU5_POLVA</name>
<evidence type="ECO:0000256" key="3">
    <source>
        <dbReference type="ARBA" id="ARBA00023136"/>
    </source>
</evidence>
<sequence length="176" mass="20390">MSGLVEDFLAREKDGLAGLEDEIPQAFQENGNFRDQDEQHNSFSNASDRSSSTEVPEKIKKWREEQQLRLQEKDAAEEKAKEALRKQAEKELEDWYKRHEETIAKTKTLNRESAKNAEKECVAEVEEMEPGTEWERISKLCDFAQSTKASKSLKDNSRMRSIILQLKQSPLDREKA</sequence>
<protein>
    <recommendedName>
        <fullName evidence="6">Clathrin light chain</fullName>
    </recommendedName>
</protein>
<dbReference type="Proteomes" id="UP001107558">
    <property type="component" value="Chromosome 4"/>
</dbReference>
<comment type="caution">
    <text evidence="8">The sequence shown here is derived from an EMBL/GenBank/DDBJ whole genome shotgun (WGS) entry which is preliminary data.</text>
</comment>
<dbReference type="AlphaFoldDB" id="A0A9J6BFU5"/>
<dbReference type="GO" id="GO:0030132">
    <property type="term" value="C:clathrin coat of coated pit"/>
    <property type="evidence" value="ECO:0007669"/>
    <property type="project" value="InterPro"/>
</dbReference>
<dbReference type="GO" id="GO:0032050">
    <property type="term" value="F:clathrin heavy chain binding"/>
    <property type="evidence" value="ECO:0007669"/>
    <property type="project" value="TreeGrafter"/>
</dbReference>
<feature type="compositionally biased region" description="Low complexity" evidence="7">
    <location>
        <begin position="42"/>
        <end position="52"/>
    </location>
</feature>
<keyword evidence="5 6" id="KW-0968">Cytoplasmic vesicle</keyword>
<dbReference type="PANTHER" id="PTHR10639:SF7">
    <property type="entry name" value="CLATHRIN LIGHT CHAIN"/>
    <property type="match status" value="1"/>
</dbReference>
<organism evidence="8 9">
    <name type="scientific">Polypedilum vanderplanki</name>
    <name type="common">Sleeping chironomid midge</name>
    <dbReference type="NCBI Taxonomy" id="319348"/>
    <lineage>
        <taxon>Eukaryota</taxon>
        <taxon>Metazoa</taxon>
        <taxon>Ecdysozoa</taxon>
        <taxon>Arthropoda</taxon>
        <taxon>Hexapoda</taxon>
        <taxon>Insecta</taxon>
        <taxon>Pterygota</taxon>
        <taxon>Neoptera</taxon>
        <taxon>Endopterygota</taxon>
        <taxon>Diptera</taxon>
        <taxon>Nematocera</taxon>
        <taxon>Chironomoidea</taxon>
        <taxon>Chironomidae</taxon>
        <taxon>Chironominae</taxon>
        <taxon>Polypedilum</taxon>
        <taxon>Polypedilum</taxon>
    </lineage>
</organism>
<accession>A0A9J6BFU5</accession>
<dbReference type="GO" id="GO:0005198">
    <property type="term" value="F:structural molecule activity"/>
    <property type="evidence" value="ECO:0007669"/>
    <property type="project" value="InterPro"/>
</dbReference>
<evidence type="ECO:0000256" key="7">
    <source>
        <dbReference type="SAM" id="MobiDB-lite"/>
    </source>
</evidence>
<evidence type="ECO:0000256" key="6">
    <source>
        <dbReference type="RuleBase" id="RU363137"/>
    </source>
</evidence>
<gene>
    <name evidence="8" type="ORF">PVAND_016410</name>
</gene>
<evidence type="ECO:0000256" key="1">
    <source>
        <dbReference type="ARBA" id="ARBA00004180"/>
    </source>
</evidence>
<evidence type="ECO:0000256" key="4">
    <source>
        <dbReference type="ARBA" id="ARBA00023176"/>
    </source>
</evidence>
<dbReference type="GO" id="GO:0030672">
    <property type="term" value="C:synaptic vesicle membrane"/>
    <property type="evidence" value="ECO:0007669"/>
    <property type="project" value="TreeGrafter"/>
</dbReference>
<feature type="compositionally biased region" description="Basic and acidic residues" evidence="7">
    <location>
        <begin position="55"/>
        <end position="85"/>
    </location>
</feature>
<evidence type="ECO:0000256" key="2">
    <source>
        <dbReference type="ARBA" id="ARBA00005263"/>
    </source>
</evidence>
<keyword evidence="3 6" id="KW-0472">Membrane</keyword>
<dbReference type="InterPro" id="IPR000996">
    <property type="entry name" value="Clathrin_L-chain"/>
</dbReference>
<comment type="function">
    <text evidence="6">Clathrin is the major protein of the polyhedral coat of coated pits and vesicles.</text>
</comment>
<dbReference type="PANTHER" id="PTHR10639">
    <property type="entry name" value="CLATHRIN LIGHT CHAIN"/>
    <property type="match status" value="1"/>
</dbReference>
<keyword evidence="4 6" id="KW-0168">Coated pit</keyword>
<dbReference type="GO" id="GO:0006886">
    <property type="term" value="P:intracellular protein transport"/>
    <property type="evidence" value="ECO:0007669"/>
    <property type="project" value="InterPro"/>
</dbReference>
<dbReference type="GO" id="GO:0030130">
    <property type="term" value="C:clathrin coat of trans-Golgi network vesicle"/>
    <property type="evidence" value="ECO:0007669"/>
    <property type="project" value="InterPro"/>
</dbReference>
<comment type="similarity">
    <text evidence="2 6">Belongs to the clathrin light chain family.</text>
</comment>
<feature type="region of interest" description="Disordered" evidence="7">
    <location>
        <begin position="15"/>
        <end position="85"/>
    </location>
</feature>